<keyword evidence="6" id="KW-0012">Acyltransferase</keyword>
<dbReference type="PROSITE" id="PS00101">
    <property type="entry name" value="HEXAPEP_TRANSFERASES"/>
    <property type="match status" value="1"/>
</dbReference>
<keyword evidence="9" id="KW-1185">Reference proteome</keyword>
<dbReference type="InterPro" id="IPR001451">
    <property type="entry name" value="Hexapep"/>
</dbReference>
<evidence type="ECO:0000256" key="5">
    <source>
        <dbReference type="ARBA" id="ARBA00022679"/>
    </source>
</evidence>
<proteinExistence type="inferred from homology"/>
<dbReference type="Gene3D" id="1.10.3130.10">
    <property type="entry name" value="serine acetyltransferase, domain 1"/>
    <property type="match status" value="1"/>
</dbReference>
<dbReference type="InterPro" id="IPR053376">
    <property type="entry name" value="Serine_acetyltransferase"/>
</dbReference>
<dbReference type="InterPro" id="IPR010493">
    <property type="entry name" value="Ser_AcTrfase_N"/>
</dbReference>
<evidence type="ECO:0000259" key="7">
    <source>
        <dbReference type="Pfam" id="PF06426"/>
    </source>
</evidence>
<dbReference type="Pfam" id="PF00132">
    <property type="entry name" value="Hexapep"/>
    <property type="match status" value="1"/>
</dbReference>
<accession>A0A7J9SKT8</accession>
<dbReference type="GO" id="GO:0009001">
    <property type="term" value="F:serine O-acetyltransferase activity"/>
    <property type="evidence" value="ECO:0007669"/>
    <property type="project" value="UniProtKB-EC"/>
</dbReference>
<dbReference type="Proteomes" id="UP000546257">
    <property type="component" value="Unassembled WGS sequence"/>
</dbReference>
<dbReference type="InterPro" id="IPR045304">
    <property type="entry name" value="LbH_SAT"/>
</dbReference>
<dbReference type="AlphaFoldDB" id="A0A7J9SKT8"/>
<evidence type="ECO:0000256" key="3">
    <source>
        <dbReference type="ARBA" id="ARBA00013266"/>
    </source>
</evidence>
<dbReference type="NCBIfam" id="NF041874">
    <property type="entry name" value="EPS_EpsC"/>
    <property type="match status" value="1"/>
</dbReference>
<protein>
    <recommendedName>
        <fullName evidence="3">serine O-acetyltransferase</fullName>
        <ecNumber evidence="3">2.3.1.30</ecNumber>
    </recommendedName>
</protein>
<dbReference type="PANTHER" id="PTHR42811">
    <property type="entry name" value="SERINE ACETYLTRANSFERASE"/>
    <property type="match status" value="1"/>
</dbReference>
<reference evidence="8 9" key="1">
    <citation type="submission" date="2020-08" db="EMBL/GenBank/DDBJ databases">
        <authorList>
            <person name="Seo M.-J."/>
        </authorList>
    </citation>
    <scope>NUCLEOTIDE SEQUENCE [LARGE SCALE GENOMIC DNA]</scope>
    <source>
        <strain evidence="8 9">MBLA0160</strain>
    </source>
</reference>
<evidence type="ECO:0000313" key="8">
    <source>
        <dbReference type="EMBL" id="MBB6646729.1"/>
    </source>
</evidence>
<evidence type="ECO:0000256" key="1">
    <source>
        <dbReference type="ARBA" id="ARBA00004876"/>
    </source>
</evidence>
<evidence type="ECO:0000256" key="6">
    <source>
        <dbReference type="ARBA" id="ARBA00023315"/>
    </source>
</evidence>
<feature type="domain" description="Serine acetyltransferase N-terminal" evidence="7">
    <location>
        <begin position="92"/>
        <end position="139"/>
    </location>
</feature>
<name>A0A7J9SKT8_9EURY</name>
<organism evidence="8 9">
    <name type="scientific">Halobellus ruber</name>
    <dbReference type="NCBI Taxonomy" id="2761102"/>
    <lineage>
        <taxon>Archaea</taxon>
        <taxon>Methanobacteriati</taxon>
        <taxon>Methanobacteriota</taxon>
        <taxon>Stenosarchaea group</taxon>
        <taxon>Halobacteria</taxon>
        <taxon>Halobacteriales</taxon>
        <taxon>Haloferacaceae</taxon>
        <taxon>Halobellus</taxon>
    </lineage>
</organism>
<evidence type="ECO:0000313" key="9">
    <source>
        <dbReference type="Proteomes" id="UP000546257"/>
    </source>
</evidence>
<gene>
    <name evidence="8" type="ORF">H5V44_10605</name>
</gene>
<keyword evidence="4" id="KW-0028">Amino-acid biosynthesis</keyword>
<dbReference type="GO" id="GO:0005737">
    <property type="term" value="C:cytoplasm"/>
    <property type="evidence" value="ECO:0007669"/>
    <property type="project" value="InterPro"/>
</dbReference>
<dbReference type="InterPro" id="IPR011004">
    <property type="entry name" value="Trimer_LpxA-like_sf"/>
</dbReference>
<dbReference type="InterPro" id="IPR042122">
    <property type="entry name" value="Ser_AcTrfase_N_sf"/>
</dbReference>
<keyword evidence="5 8" id="KW-0808">Transferase</keyword>
<dbReference type="EC" id="2.3.1.30" evidence="3"/>
<dbReference type="EMBL" id="JACKXD010000003">
    <property type="protein sequence ID" value="MBB6646729.1"/>
    <property type="molecule type" value="Genomic_DNA"/>
</dbReference>
<dbReference type="CDD" id="cd03354">
    <property type="entry name" value="LbH_SAT"/>
    <property type="match status" value="1"/>
</dbReference>
<comment type="caution">
    <text evidence="8">The sequence shown here is derived from an EMBL/GenBank/DDBJ whole genome shotgun (WGS) entry which is preliminary data.</text>
</comment>
<dbReference type="SUPFAM" id="SSF51161">
    <property type="entry name" value="Trimeric LpxA-like enzymes"/>
    <property type="match status" value="1"/>
</dbReference>
<dbReference type="Pfam" id="PF06426">
    <property type="entry name" value="SATase_N"/>
    <property type="match status" value="1"/>
</dbReference>
<dbReference type="InterPro" id="IPR018357">
    <property type="entry name" value="Hexapep_transf_CS"/>
</dbReference>
<comment type="pathway">
    <text evidence="1">Amino-acid biosynthesis; L-cysteine biosynthesis; L-cysteine from L-serine: step 1/2.</text>
</comment>
<dbReference type="Gene3D" id="2.160.10.10">
    <property type="entry name" value="Hexapeptide repeat proteins"/>
    <property type="match status" value="1"/>
</dbReference>
<sequence>MEYRYDGDAHERLFAAYQDDTEPFPTSVTACFPDRNHRREEVELLQELLFPTCWNAPELVRDELAVLEHLDELGELFRAGICPYSDGETRPRETVSALIDSLPRLRRVLKRDVEAAYKGDPAAKTYMEIIRSYPGFLAIAVQRVAHVLYDVGAEEYARELTEYAKTRTGIDIHPGAEIGEYFFVDHGTGVVIGETATVGEWVRLYQDVTLGALHFEEEEGDEHALKKGYKRHPDIGDHVVIGAGTKVLGAITVGDHVSIGANSWITEDVPDHTKVYIKSHPTQERKRYEE</sequence>
<evidence type="ECO:0000256" key="2">
    <source>
        <dbReference type="ARBA" id="ARBA00007274"/>
    </source>
</evidence>
<dbReference type="RefSeq" id="WP_185193085.1">
    <property type="nucleotide sequence ID" value="NZ_JACKXD010000003.1"/>
</dbReference>
<comment type="similarity">
    <text evidence="2">Belongs to the transferase hexapeptide repeat family.</text>
</comment>
<dbReference type="GO" id="GO:0006535">
    <property type="term" value="P:cysteine biosynthetic process from serine"/>
    <property type="evidence" value="ECO:0007669"/>
    <property type="project" value="InterPro"/>
</dbReference>
<evidence type="ECO:0000256" key="4">
    <source>
        <dbReference type="ARBA" id="ARBA00022605"/>
    </source>
</evidence>